<evidence type="ECO:0000313" key="3">
    <source>
        <dbReference type="EMBL" id="KAA8902686.1"/>
    </source>
</evidence>
<dbReference type="AlphaFoldDB" id="A0A5J5ETL3"/>
<reference evidence="3 4" key="1">
    <citation type="submission" date="2019-09" db="EMBL/GenBank/DDBJ databases">
        <title>Draft genome of the ectomycorrhizal ascomycete Sphaerosporella brunnea.</title>
        <authorList>
            <consortium name="DOE Joint Genome Institute"/>
            <person name="Benucci G.M."/>
            <person name="Marozzi G."/>
            <person name="Antonielli L."/>
            <person name="Sanchez S."/>
            <person name="Marco P."/>
            <person name="Wang X."/>
            <person name="Falini L.B."/>
            <person name="Barry K."/>
            <person name="Haridas S."/>
            <person name="Lipzen A."/>
            <person name="Labutti K."/>
            <person name="Grigoriev I.V."/>
            <person name="Murat C."/>
            <person name="Martin F."/>
            <person name="Albertini E."/>
            <person name="Donnini D."/>
            <person name="Bonito G."/>
        </authorList>
    </citation>
    <scope>NUCLEOTIDE SEQUENCE [LARGE SCALE GENOMIC DNA]</scope>
    <source>
        <strain evidence="3 4">Sb_GMNB300</strain>
    </source>
</reference>
<keyword evidence="4" id="KW-1185">Reference proteome</keyword>
<keyword evidence="1" id="KW-0175">Coiled coil</keyword>
<dbReference type="EMBL" id="VXIS01000128">
    <property type="protein sequence ID" value="KAA8902686.1"/>
    <property type="molecule type" value="Genomic_DNA"/>
</dbReference>
<evidence type="ECO:0000256" key="1">
    <source>
        <dbReference type="SAM" id="Coils"/>
    </source>
</evidence>
<feature type="transmembrane region" description="Helical" evidence="2">
    <location>
        <begin position="53"/>
        <end position="72"/>
    </location>
</feature>
<dbReference type="Proteomes" id="UP000326924">
    <property type="component" value="Unassembled WGS sequence"/>
</dbReference>
<organism evidence="3 4">
    <name type="scientific">Sphaerosporella brunnea</name>
    <dbReference type="NCBI Taxonomy" id="1250544"/>
    <lineage>
        <taxon>Eukaryota</taxon>
        <taxon>Fungi</taxon>
        <taxon>Dikarya</taxon>
        <taxon>Ascomycota</taxon>
        <taxon>Pezizomycotina</taxon>
        <taxon>Pezizomycetes</taxon>
        <taxon>Pezizales</taxon>
        <taxon>Pyronemataceae</taxon>
        <taxon>Sphaerosporella</taxon>
    </lineage>
</organism>
<comment type="caution">
    <text evidence="3">The sequence shown here is derived from an EMBL/GenBank/DDBJ whole genome shotgun (WGS) entry which is preliminary data.</text>
</comment>
<gene>
    <name evidence="3" type="ORF">FN846DRAFT_908445</name>
</gene>
<evidence type="ECO:0000256" key="2">
    <source>
        <dbReference type="SAM" id="Phobius"/>
    </source>
</evidence>
<name>A0A5J5ETL3_9PEZI</name>
<keyword evidence="2" id="KW-1133">Transmembrane helix</keyword>
<accession>A0A5J5ETL3</accession>
<sequence>MFAVRTSLRRIAPSAPRGAVARNQAVRRIQTTPSLNAAKETAKETAKDASASPLIAGAVGGSVALVGVYAWYHLSGTSKVIAAARRTLEAAESAKKTVATHTPSRGEVVVFLRSNLAPYLAFIPGASVAFDEIDAIADTHGDELNAILFDAYGDLKDLLENGGLDKQTAMAIADLAKRVAADLKDLSMDIGDKILEDNPQLKDKIGGGIHKLKDLGRQYGPEAQKIVDETYKQVEGLVKEGLSPSGIAKVTKLVNEKTKQIEEMGRKAAEKAWEEGSQQVKKYLDKAPQVKKLVEENLDSIKEAALSGGISVSAIPQIFQRIKDAATGGDNKEAIDRLKRYLEDLAKKGKEQGTEHWHSVARLTRDYVKSFPWGEQALNEMPDLNELVVTVQSRGPEAEELARETAKEIAEVLKRRMEEAKKLGQATKEEAKEKSKE</sequence>
<dbReference type="InParanoid" id="A0A5J5ETL3"/>
<keyword evidence="2" id="KW-0812">Transmembrane</keyword>
<proteinExistence type="predicted"/>
<protein>
    <submittedName>
        <fullName evidence="3">Uncharacterized protein</fullName>
    </submittedName>
</protein>
<keyword evidence="2" id="KW-0472">Membrane</keyword>
<evidence type="ECO:0000313" key="4">
    <source>
        <dbReference type="Proteomes" id="UP000326924"/>
    </source>
</evidence>
<dbReference type="OrthoDB" id="3883941at2759"/>
<feature type="coiled-coil region" evidence="1">
    <location>
        <begin position="403"/>
        <end position="437"/>
    </location>
</feature>